<evidence type="ECO:0000256" key="4">
    <source>
        <dbReference type="ARBA" id="ARBA00023002"/>
    </source>
</evidence>
<evidence type="ECO:0000259" key="12">
    <source>
        <dbReference type="Pfam" id="PF02852"/>
    </source>
</evidence>
<feature type="binding site" evidence="9">
    <location>
        <position position="55"/>
    </location>
    <ligand>
        <name>FAD</name>
        <dbReference type="ChEBI" id="CHEBI:57692"/>
    </ligand>
</feature>
<dbReference type="InterPro" id="IPR050151">
    <property type="entry name" value="Class-I_Pyr_Nuc-Dis_Oxidored"/>
</dbReference>
<feature type="binding site" evidence="9">
    <location>
        <position position="204"/>
    </location>
    <ligand>
        <name>NAD(+)</name>
        <dbReference type="ChEBI" id="CHEBI:57540"/>
    </ligand>
</feature>
<dbReference type="GO" id="GO:0006103">
    <property type="term" value="P:2-oxoglutarate metabolic process"/>
    <property type="evidence" value="ECO:0007669"/>
    <property type="project" value="TreeGrafter"/>
</dbReference>
<dbReference type="GO" id="GO:0050660">
    <property type="term" value="F:flavin adenine dinucleotide binding"/>
    <property type="evidence" value="ECO:0007669"/>
    <property type="project" value="TreeGrafter"/>
</dbReference>
<dbReference type="InterPro" id="IPR036188">
    <property type="entry name" value="FAD/NAD-bd_sf"/>
</dbReference>
<reference evidence="14 15" key="1">
    <citation type="submission" date="2020-07" db="EMBL/GenBank/DDBJ databases">
        <title>Sequencing the genomes of 1000 actinobacteria strains.</title>
        <authorList>
            <person name="Klenk H.-P."/>
        </authorList>
    </citation>
    <scope>NUCLEOTIDE SEQUENCE [LARGE SCALE GENOMIC DNA]</scope>
    <source>
        <strain evidence="14 15">DSM 103833</strain>
    </source>
</reference>
<dbReference type="AlphaFoldDB" id="A0A853CA87"/>
<feature type="binding site" evidence="9">
    <location>
        <begin position="181"/>
        <end position="188"/>
    </location>
    <ligand>
        <name>NAD(+)</name>
        <dbReference type="ChEBI" id="CHEBI:57540"/>
    </ligand>
</feature>
<dbReference type="InterPro" id="IPR001100">
    <property type="entry name" value="Pyr_nuc-diS_OxRdtase"/>
</dbReference>
<dbReference type="PANTHER" id="PTHR22912">
    <property type="entry name" value="DISULFIDE OXIDOREDUCTASE"/>
    <property type="match status" value="1"/>
</dbReference>
<accession>A0A853CA87</accession>
<dbReference type="InterPro" id="IPR012999">
    <property type="entry name" value="Pyr_OxRdtase_I_AS"/>
</dbReference>
<sequence length="463" mass="46725">MAELVPERADLVVLGGGSAGYAAALRGRQLGLEVVLVEEDLLGGTCLHRGCIPTKSLLHVAEVADQVREAAALGLVATVDGVGGVDGSALRAHRERVVGRLHRGLQALIAASGAVVVPGRGKLVAPGAVGVGDRTITAGNVLIATGAEPIVPAGVTLGDRIVTSDGALELPEVPGRAVIVGGNVIGLEIGSAWRSLGADVTVVEARERVLPDTDAALGAAVRRAFRRRGMVVRTGVAVTGVEASPTSAVVSLGDDTTLDADVVLVAVGRRPRTSALGLAEAGVRLLDSGHVATDERLATSAPGVFAGGDLVVGPQLAHRGFAHGVFVAEEIAGLAPMPVDDALVPRVTYGSPEVVSVGLTEDETRTAHGSATATTYDLAGNGRSLILGTSGHAVIVTRPDGQIAGVHLVGDRVSEQAGAALLMVAWESHAADVAVLPHAHPTQSEALGEAAMVLAGRPLHAHS</sequence>
<keyword evidence="3 9" id="KW-0274">FAD</keyword>
<keyword evidence="9" id="KW-0547">Nucleotide-binding</keyword>
<dbReference type="PRINTS" id="PR00368">
    <property type="entry name" value="FADPNR"/>
</dbReference>
<dbReference type="Pfam" id="PF02852">
    <property type="entry name" value="Pyr_redox_dim"/>
    <property type="match status" value="1"/>
</dbReference>
<evidence type="ECO:0000256" key="10">
    <source>
        <dbReference type="PIRSR" id="PIRSR000350-4"/>
    </source>
</evidence>
<dbReference type="GO" id="GO:0004148">
    <property type="term" value="F:dihydrolipoyl dehydrogenase (NADH) activity"/>
    <property type="evidence" value="ECO:0007669"/>
    <property type="project" value="UniProtKB-EC"/>
</dbReference>
<dbReference type="Gene3D" id="3.50.50.60">
    <property type="entry name" value="FAD/NAD(P)-binding domain"/>
    <property type="match status" value="2"/>
</dbReference>
<name>A0A853CA87_9ACTN</name>
<dbReference type="Proteomes" id="UP000530424">
    <property type="component" value="Unassembled WGS sequence"/>
</dbReference>
<dbReference type="InterPro" id="IPR023753">
    <property type="entry name" value="FAD/NAD-binding_dom"/>
</dbReference>
<evidence type="ECO:0000256" key="8">
    <source>
        <dbReference type="PIRSR" id="PIRSR000350-2"/>
    </source>
</evidence>
<evidence type="ECO:0000256" key="2">
    <source>
        <dbReference type="ARBA" id="ARBA00022630"/>
    </source>
</evidence>
<feature type="domain" description="Pyridine nucleotide-disulphide oxidoreductase dimerisation" evidence="12">
    <location>
        <begin position="344"/>
        <end position="451"/>
    </location>
</feature>
<feature type="binding site" evidence="9">
    <location>
        <position position="309"/>
    </location>
    <ligand>
        <name>FAD</name>
        <dbReference type="ChEBI" id="CHEBI:57692"/>
    </ligand>
</feature>
<gene>
    <name evidence="14" type="ORF">HNR19_004046</name>
</gene>
<dbReference type="RefSeq" id="WP_343047295.1">
    <property type="nucleotide sequence ID" value="NZ_JACCFP010000001.1"/>
</dbReference>
<feature type="active site" description="Proton acceptor" evidence="8">
    <location>
        <position position="440"/>
    </location>
</feature>
<organism evidence="14 15">
    <name type="scientific">Nocardioides thalensis</name>
    <dbReference type="NCBI Taxonomy" id="1914755"/>
    <lineage>
        <taxon>Bacteria</taxon>
        <taxon>Bacillati</taxon>
        <taxon>Actinomycetota</taxon>
        <taxon>Actinomycetes</taxon>
        <taxon>Propionibacteriales</taxon>
        <taxon>Nocardioidaceae</taxon>
        <taxon>Nocardioides</taxon>
    </lineage>
</organism>
<keyword evidence="2 11" id="KW-0285">Flavoprotein</keyword>
<dbReference type="PROSITE" id="PS00076">
    <property type="entry name" value="PYRIDINE_REDOX_1"/>
    <property type="match status" value="1"/>
</dbReference>
<proteinExistence type="inferred from homology"/>
<dbReference type="Gene3D" id="3.30.390.30">
    <property type="match status" value="1"/>
</dbReference>
<evidence type="ECO:0000259" key="13">
    <source>
        <dbReference type="Pfam" id="PF07992"/>
    </source>
</evidence>
<dbReference type="Pfam" id="PF07992">
    <property type="entry name" value="Pyr_redox_2"/>
    <property type="match status" value="1"/>
</dbReference>
<evidence type="ECO:0000256" key="6">
    <source>
        <dbReference type="ARBA" id="ARBA00023157"/>
    </source>
</evidence>
<dbReference type="EMBL" id="JACCFP010000001">
    <property type="protein sequence ID" value="NYJ03348.1"/>
    <property type="molecule type" value="Genomic_DNA"/>
</dbReference>
<evidence type="ECO:0000256" key="3">
    <source>
        <dbReference type="ARBA" id="ARBA00022827"/>
    </source>
</evidence>
<dbReference type="EC" id="1.8.1.4" evidence="14"/>
<evidence type="ECO:0000256" key="1">
    <source>
        <dbReference type="ARBA" id="ARBA00007532"/>
    </source>
</evidence>
<dbReference type="SUPFAM" id="SSF55424">
    <property type="entry name" value="FAD/NAD-linked reductases, dimerisation (C-terminal) domain"/>
    <property type="match status" value="1"/>
</dbReference>
<dbReference type="PIRSF" id="PIRSF000350">
    <property type="entry name" value="Mercury_reductase_MerA"/>
    <property type="match status" value="1"/>
</dbReference>
<keyword evidence="7 11" id="KW-0676">Redox-active center</keyword>
<comment type="caution">
    <text evidence="14">The sequence shown here is derived from an EMBL/GenBank/DDBJ whole genome shotgun (WGS) entry which is preliminary data.</text>
</comment>
<feature type="domain" description="FAD/NAD(P)-binding" evidence="13">
    <location>
        <begin position="10"/>
        <end position="324"/>
    </location>
</feature>
<protein>
    <submittedName>
        <fullName evidence="14">Dihydrolipoamide dehydrogenase</fullName>
        <ecNumber evidence="14">1.8.1.4</ecNumber>
    </submittedName>
</protein>
<evidence type="ECO:0000256" key="7">
    <source>
        <dbReference type="ARBA" id="ARBA00023284"/>
    </source>
</evidence>
<keyword evidence="6" id="KW-1015">Disulfide bond</keyword>
<feature type="binding site" evidence="9">
    <location>
        <position position="268"/>
    </location>
    <ligand>
        <name>NAD(+)</name>
        <dbReference type="ChEBI" id="CHEBI:57540"/>
    </ligand>
</feature>
<evidence type="ECO:0000256" key="11">
    <source>
        <dbReference type="RuleBase" id="RU003691"/>
    </source>
</evidence>
<dbReference type="PRINTS" id="PR00411">
    <property type="entry name" value="PNDRDTASEI"/>
</dbReference>
<feature type="disulfide bond" description="Redox-active" evidence="10">
    <location>
        <begin position="46"/>
        <end position="51"/>
    </location>
</feature>
<feature type="binding site" evidence="9">
    <location>
        <position position="121"/>
    </location>
    <ligand>
        <name>FAD</name>
        <dbReference type="ChEBI" id="CHEBI:57692"/>
    </ligand>
</feature>
<dbReference type="PANTHER" id="PTHR22912:SF217">
    <property type="entry name" value="DIHYDROLIPOYL DEHYDROGENASE"/>
    <property type="match status" value="1"/>
</dbReference>
<evidence type="ECO:0000256" key="5">
    <source>
        <dbReference type="ARBA" id="ARBA00023027"/>
    </source>
</evidence>
<dbReference type="InterPro" id="IPR004099">
    <property type="entry name" value="Pyr_nucl-diS_OxRdtase_dimer"/>
</dbReference>
<comment type="similarity">
    <text evidence="1 11">Belongs to the class-I pyridine nucleotide-disulfide oxidoreductase family.</text>
</comment>
<evidence type="ECO:0000313" key="14">
    <source>
        <dbReference type="EMBL" id="NYJ03348.1"/>
    </source>
</evidence>
<keyword evidence="15" id="KW-1185">Reference proteome</keyword>
<dbReference type="InterPro" id="IPR016156">
    <property type="entry name" value="FAD/NAD-linked_Rdtase_dimer_sf"/>
</dbReference>
<keyword evidence="4 11" id="KW-0560">Oxidoreductase</keyword>
<keyword evidence="5 9" id="KW-0520">NAD</keyword>
<dbReference type="SUPFAM" id="SSF51905">
    <property type="entry name" value="FAD/NAD(P)-binding domain"/>
    <property type="match status" value="1"/>
</dbReference>
<evidence type="ECO:0000256" key="9">
    <source>
        <dbReference type="PIRSR" id="PIRSR000350-3"/>
    </source>
</evidence>
<evidence type="ECO:0000313" key="15">
    <source>
        <dbReference type="Proteomes" id="UP000530424"/>
    </source>
</evidence>
<comment type="cofactor">
    <cofactor evidence="9">
        <name>FAD</name>
        <dbReference type="ChEBI" id="CHEBI:57692"/>
    </cofactor>
    <text evidence="9">Binds 1 FAD per subunit.</text>
</comment>